<evidence type="ECO:0000256" key="3">
    <source>
        <dbReference type="ARBA" id="ARBA00022475"/>
    </source>
</evidence>
<gene>
    <name evidence="8" type="ORF">CHH28_00925</name>
</gene>
<evidence type="ECO:0000256" key="1">
    <source>
        <dbReference type="ARBA" id="ARBA00004651"/>
    </source>
</evidence>
<comment type="subcellular location">
    <subcellularLocation>
        <location evidence="1">Cell membrane</location>
        <topology evidence="1">Multi-pass membrane protein</topology>
    </subcellularLocation>
</comment>
<feature type="transmembrane region" description="Helical" evidence="7">
    <location>
        <begin position="113"/>
        <end position="132"/>
    </location>
</feature>
<dbReference type="RefSeq" id="WP_094058549.1">
    <property type="nucleotide sequence ID" value="NZ_CP022530.1"/>
</dbReference>
<keyword evidence="9" id="KW-1185">Reference proteome</keyword>
<accession>A0A222FFZ1</accession>
<keyword evidence="5 7" id="KW-1133">Transmembrane helix</keyword>
<evidence type="ECO:0000256" key="5">
    <source>
        <dbReference type="ARBA" id="ARBA00022989"/>
    </source>
</evidence>
<dbReference type="GO" id="GO:0005886">
    <property type="term" value="C:plasma membrane"/>
    <property type="evidence" value="ECO:0007669"/>
    <property type="project" value="UniProtKB-SubCell"/>
</dbReference>
<dbReference type="KEGG" id="bsan:CHH28_00925"/>
<protein>
    <recommendedName>
        <fullName evidence="10">Energy-coupling factor ABC transporter permease</fullName>
    </recommendedName>
</protein>
<feature type="transmembrane region" description="Helical" evidence="7">
    <location>
        <begin position="7"/>
        <end position="28"/>
    </location>
</feature>
<feature type="transmembrane region" description="Helical" evidence="7">
    <location>
        <begin position="40"/>
        <end position="57"/>
    </location>
</feature>
<evidence type="ECO:0000256" key="2">
    <source>
        <dbReference type="ARBA" id="ARBA00022448"/>
    </source>
</evidence>
<dbReference type="Gene3D" id="1.10.1760.20">
    <property type="match status" value="1"/>
</dbReference>
<name>A0A222FFZ1_9GAMM</name>
<evidence type="ECO:0000256" key="6">
    <source>
        <dbReference type="ARBA" id="ARBA00023136"/>
    </source>
</evidence>
<feature type="transmembrane region" description="Helical" evidence="7">
    <location>
        <begin position="144"/>
        <end position="171"/>
    </location>
</feature>
<evidence type="ECO:0000256" key="4">
    <source>
        <dbReference type="ARBA" id="ARBA00022692"/>
    </source>
</evidence>
<keyword evidence="4 7" id="KW-0812">Transmembrane</keyword>
<keyword evidence="6 7" id="KW-0472">Membrane</keyword>
<evidence type="ECO:0000256" key="7">
    <source>
        <dbReference type="SAM" id="Phobius"/>
    </source>
</evidence>
<reference evidence="8 9" key="1">
    <citation type="submission" date="2017-07" db="EMBL/GenBank/DDBJ databases">
        <title>Annotated genome sequence of Bacterioplanes sanyensis isolated from Red Sea.</title>
        <authorList>
            <person name="Rehman Z.U."/>
        </authorList>
    </citation>
    <scope>NUCLEOTIDE SEQUENCE [LARGE SCALE GENOMIC DNA]</scope>
    <source>
        <strain evidence="8 9">NV9</strain>
    </source>
</reference>
<dbReference type="InterPro" id="IPR002751">
    <property type="entry name" value="CbiM/NikMN"/>
</dbReference>
<organism evidence="8 9">
    <name type="scientific">Bacterioplanes sanyensis</name>
    <dbReference type="NCBI Taxonomy" id="1249553"/>
    <lineage>
        <taxon>Bacteria</taxon>
        <taxon>Pseudomonadati</taxon>
        <taxon>Pseudomonadota</taxon>
        <taxon>Gammaproteobacteria</taxon>
        <taxon>Oceanospirillales</taxon>
        <taxon>Oceanospirillaceae</taxon>
        <taxon>Bacterioplanes</taxon>
    </lineage>
</organism>
<proteinExistence type="predicted"/>
<evidence type="ECO:0000313" key="9">
    <source>
        <dbReference type="Proteomes" id="UP000202440"/>
    </source>
</evidence>
<dbReference type="OrthoDB" id="5297929at2"/>
<dbReference type="EMBL" id="CP022530">
    <property type="protein sequence ID" value="ASP37331.1"/>
    <property type="molecule type" value="Genomic_DNA"/>
</dbReference>
<dbReference type="Proteomes" id="UP000202440">
    <property type="component" value="Chromosome"/>
</dbReference>
<evidence type="ECO:0000313" key="8">
    <source>
        <dbReference type="EMBL" id="ASP37331.1"/>
    </source>
</evidence>
<sequence>MTTWYDALPGWLLILCAVLSVPILVWALRGSNWQAMQQHWMAQHLFAGSVLVMSLMWTGSAGVLPGLEFYLLGYTAVVLMMGIRLALVAALLAQGFSLLMQAWIEGEWVWQLLGYRYLLQTAIPMLFVYGFYRWVYLRLAHNPFVYMLVAGFLNAGFTHAVADILHSLILWSCDLYSWGDIWHNYLRYLPLMMFPEGVINGMFIAGMVAFHPLWLSTFDEDSYFH</sequence>
<feature type="transmembrane region" description="Helical" evidence="7">
    <location>
        <begin position="191"/>
        <end position="215"/>
    </location>
</feature>
<dbReference type="GO" id="GO:0000041">
    <property type="term" value="P:transition metal ion transport"/>
    <property type="evidence" value="ECO:0007669"/>
    <property type="project" value="InterPro"/>
</dbReference>
<dbReference type="AlphaFoldDB" id="A0A222FFZ1"/>
<dbReference type="Pfam" id="PF01891">
    <property type="entry name" value="CbiM"/>
    <property type="match status" value="1"/>
</dbReference>
<feature type="transmembrane region" description="Helical" evidence="7">
    <location>
        <begin position="69"/>
        <end position="93"/>
    </location>
</feature>
<evidence type="ECO:0008006" key="10">
    <source>
        <dbReference type="Google" id="ProtNLM"/>
    </source>
</evidence>
<keyword evidence="2" id="KW-0813">Transport</keyword>
<keyword evidence="3" id="KW-1003">Cell membrane</keyword>